<dbReference type="GO" id="GO:0005737">
    <property type="term" value="C:cytoplasm"/>
    <property type="evidence" value="ECO:0007669"/>
    <property type="project" value="TreeGrafter"/>
</dbReference>
<reference evidence="3" key="1">
    <citation type="submission" date="2017-03" db="EMBL/GenBank/DDBJ databases">
        <title>Genomes of endolithic fungi from Antarctica.</title>
        <authorList>
            <person name="Coleine C."/>
            <person name="Masonjones S."/>
            <person name="Stajich J.E."/>
        </authorList>
    </citation>
    <scope>NUCLEOTIDE SEQUENCE [LARGE SCALE GENOMIC DNA]</scope>
    <source>
        <strain evidence="3">CCFEE 5527</strain>
    </source>
</reference>
<dbReference type="Gene3D" id="3.40.50.1240">
    <property type="entry name" value="Phosphoglycerate mutase-like"/>
    <property type="match status" value="1"/>
</dbReference>
<dbReference type="PANTHER" id="PTHR48100">
    <property type="entry name" value="BROAD-SPECIFICITY PHOSPHATASE YOR283W-RELATED"/>
    <property type="match status" value="1"/>
</dbReference>
<dbReference type="InterPro" id="IPR013078">
    <property type="entry name" value="His_Pase_superF_clade-1"/>
</dbReference>
<proteinExistence type="predicted"/>
<name>A0A1V8SQ64_9PEZI</name>
<keyword evidence="3" id="KW-1185">Reference proteome</keyword>
<dbReference type="SMART" id="SM00855">
    <property type="entry name" value="PGAM"/>
    <property type="match status" value="1"/>
</dbReference>
<dbReference type="Proteomes" id="UP000192596">
    <property type="component" value="Unassembled WGS sequence"/>
</dbReference>
<dbReference type="Pfam" id="PF00300">
    <property type="entry name" value="His_Phos_1"/>
    <property type="match status" value="1"/>
</dbReference>
<dbReference type="InterPro" id="IPR029033">
    <property type="entry name" value="His_PPase_superfam"/>
</dbReference>
<protein>
    <recommendedName>
        <fullName evidence="4">Phosphoglycerate mutase-like protein</fullName>
    </recommendedName>
</protein>
<sequence>MPPILHLVRHAEGWHNIADHGEDIHDPFLTPHGEEQCKLLRESFSYHDDIELLLASPMKRTIQTCRLSFKQVVDRGQRILLMPLAQEASSTQMDTGSTVEQIKEAFGDLVDTHRAAEVHPHWMKNVGRFGPDAEAQIGRAKELRQFIMGRPETHIVLVSHGAFAHAITGNFTKDGKETTRMWENAECRTYTFDESSGDEAKIIETEDSKGRRPSLSLKD</sequence>
<evidence type="ECO:0000313" key="3">
    <source>
        <dbReference type="Proteomes" id="UP000192596"/>
    </source>
</evidence>
<dbReference type="SUPFAM" id="SSF53254">
    <property type="entry name" value="Phosphoglycerate mutase-like"/>
    <property type="match status" value="1"/>
</dbReference>
<dbReference type="InterPro" id="IPR050275">
    <property type="entry name" value="PGM_Phosphatase"/>
</dbReference>
<evidence type="ECO:0000256" key="1">
    <source>
        <dbReference type="SAM" id="MobiDB-lite"/>
    </source>
</evidence>
<dbReference type="InParanoid" id="A0A1V8SQ64"/>
<evidence type="ECO:0000313" key="2">
    <source>
        <dbReference type="EMBL" id="OQO01174.1"/>
    </source>
</evidence>
<evidence type="ECO:0008006" key="4">
    <source>
        <dbReference type="Google" id="ProtNLM"/>
    </source>
</evidence>
<comment type="caution">
    <text evidence="2">The sequence shown here is derived from an EMBL/GenBank/DDBJ whole genome shotgun (WGS) entry which is preliminary data.</text>
</comment>
<dbReference type="EMBL" id="NAJO01000032">
    <property type="protein sequence ID" value="OQO01174.1"/>
    <property type="molecule type" value="Genomic_DNA"/>
</dbReference>
<feature type="compositionally biased region" description="Basic and acidic residues" evidence="1">
    <location>
        <begin position="198"/>
        <end position="210"/>
    </location>
</feature>
<dbReference type="CDD" id="cd07067">
    <property type="entry name" value="HP_PGM_like"/>
    <property type="match status" value="1"/>
</dbReference>
<dbReference type="AlphaFoldDB" id="A0A1V8SQ64"/>
<feature type="region of interest" description="Disordered" evidence="1">
    <location>
        <begin position="195"/>
        <end position="219"/>
    </location>
</feature>
<dbReference type="PANTHER" id="PTHR48100:SF54">
    <property type="entry name" value="PHOSPHATASE SPAC5H10.03-RELATED"/>
    <property type="match status" value="1"/>
</dbReference>
<dbReference type="GO" id="GO:0016791">
    <property type="term" value="F:phosphatase activity"/>
    <property type="evidence" value="ECO:0007669"/>
    <property type="project" value="TreeGrafter"/>
</dbReference>
<gene>
    <name evidence="2" type="ORF">B0A48_13417</name>
</gene>
<organism evidence="2 3">
    <name type="scientific">Cryoendolithus antarcticus</name>
    <dbReference type="NCBI Taxonomy" id="1507870"/>
    <lineage>
        <taxon>Eukaryota</taxon>
        <taxon>Fungi</taxon>
        <taxon>Dikarya</taxon>
        <taxon>Ascomycota</taxon>
        <taxon>Pezizomycotina</taxon>
        <taxon>Dothideomycetes</taxon>
        <taxon>Dothideomycetidae</taxon>
        <taxon>Cladosporiales</taxon>
        <taxon>Cladosporiaceae</taxon>
        <taxon>Cryoendolithus</taxon>
    </lineage>
</organism>
<accession>A0A1V8SQ64</accession>
<dbReference type="OrthoDB" id="496981at2759"/>